<accession>A0A955LVP3</accession>
<reference evidence="1" key="2">
    <citation type="journal article" date="2021" name="Microbiome">
        <title>Successional dynamics and alternative stable states in a saline activated sludge microbial community over 9 years.</title>
        <authorList>
            <person name="Wang Y."/>
            <person name="Ye J."/>
            <person name="Ju F."/>
            <person name="Liu L."/>
            <person name="Boyd J.A."/>
            <person name="Deng Y."/>
            <person name="Parks D.H."/>
            <person name="Jiang X."/>
            <person name="Yin X."/>
            <person name="Woodcroft B.J."/>
            <person name="Tyson G.W."/>
            <person name="Hugenholtz P."/>
            <person name="Polz M.F."/>
            <person name="Zhang T."/>
        </authorList>
    </citation>
    <scope>NUCLEOTIDE SEQUENCE</scope>
    <source>
        <strain evidence="1">HKST-UBA02</strain>
    </source>
</reference>
<evidence type="ECO:0000313" key="2">
    <source>
        <dbReference type="Proteomes" id="UP000699691"/>
    </source>
</evidence>
<proteinExistence type="predicted"/>
<dbReference type="AlphaFoldDB" id="A0A955LVP3"/>
<gene>
    <name evidence="1" type="ORF">KC573_02165</name>
</gene>
<sequence>MSQDVSESQTTTGFSDTSKSAVDDTIPNLIIPGWQTYTNSTIGFAIEYPTDWEVYEMSSSEYYHYVTFYPYGDLDGLVSIEVASSLTDHSICSSQPCSPAGDREVQIGSTTKTVDLYLVDNMYGKPFYSFLTWVERNNDDEVAVLVKYGIPQHIQGIDAMLATFSFQ</sequence>
<protein>
    <submittedName>
        <fullName evidence="1">Uncharacterized protein</fullName>
    </submittedName>
</protein>
<comment type="caution">
    <text evidence="1">The sequence shown here is derived from an EMBL/GenBank/DDBJ whole genome shotgun (WGS) entry which is preliminary data.</text>
</comment>
<name>A0A955LVP3_UNCKA</name>
<evidence type="ECO:0000313" key="1">
    <source>
        <dbReference type="EMBL" id="MCA9397609.1"/>
    </source>
</evidence>
<reference evidence="1" key="1">
    <citation type="submission" date="2020-04" db="EMBL/GenBank/DDBJ databases">
        <authorList>
            <person name="Zhang T."/>
        </authorList>
    </citation>
    <scope>NUCLEOTIDE SEQUENCE</scope>
    <source>
        <strain evidence="1">HKST-UBA02</strain>
    </source>
</reference>
<organism evidence="1 2">
    <name type="scientific">candidate division WWE3 bacterium</name>
    <dbReference type="NCBI Taxonomy" id="2053526"/>
    <lineage>
        <taxon>Bacteria</taxon>
        <taxon>Katanobacteria</taxon>
    </lineage>
</organism>
<dbReference type="EMBL" id="JAGQKY010000079">
    <property type="protein sequence ID" value="MCA9397609.1"/>
    <property type="molecule type" value="Genomic_DNA"/>
</dbReference>
<dbReference type="Proteomes" id="UP000699691">
    <property type="component" value="Unassembled WGS sequence"/>
</dbReference>
<feature type="non-terminal residue" evidence="1">
    <location>
        <position position="1"/>
    </location>
</feature>